<keyword evidence="2" id="KW-1185">Reference proteome</keyword>
<sequence length="82" mass="8904">MALRPLNSFAFPQFQPLTSDLQAITPGGGGEWFMALVGYGHWWEEKEEEVGLQISDSHQKLSVATQGPSGVSQHGHLGLVDV</sequence>
<protein>
    <submittedName>
        <fullName evidence="1">BCAS3 microtubule associated cell migration factor-like protein</fullName>
    </submittedName>
</protein>
<evidence type="ECO:0000313" key="1">
    <source>
        <dbReference type="EMBL" id="GLD52978.1"/>
    </source>
</evidence>
<dbReference type="EMBL" id="BRZM01000015">
    <property type="protein sequence ID" value="GLD52978.1"/>
    <property type="molecule type" value="Genomic_DNA"/>
</dbReference>
<evidence type="ECO:0000313" key="2">
    <source>
        <dbReference type="Proteomes" id="UP001279410"/>
    </source>
</evidence>
<dbReference type="AlphaFoldDB" id="A0AAD3MEF4"/>
<gene>
    <name evidence="1" type="ORF">AKAME5_000579700</name>
</gene>
<dbReference type="Proteomes" id="UP001279410">
    <property type="component" value="Unassembled WGS sequence"/>
</dbReference>
<reference evidence="1" key="1">
    <citation type="submission" date="2022-08" db="EMBL/GenBank/DDBJ databases">
        <title>Genome sequencing of akame (Lates japonicus).</title>
        <authorList>
            <person name="Hashiguchi Y."/>
            <person name="Takahashi H."/>
        </authorList>
    </citation>
    <scope>NUCLEOTIDE SEQUENCE</scope>
    <source>
        <strain evidence="1">Kochi</strain>
    </source>
</reference>
<organism evidence="1 2">
    <name type="scientific">Lates japonicus</name>
    <name type="common">Japanese lates</name>
    <dbReference type="NCBI Taxonomy" id="270547"/>
    <lineage>
        <taxon>Eukaryota</taxon>
        <taxon>Metazoa</taxon>
        <taxon>Chordata</taxon>
        <taxon>Craniata</taxon>
        <taxon>Vertebrata</taxon>
        <taxon>Euteleostomi</taxon>
        <taxon>Actinopterygii</taxon>
        <taxon>Neopterygii</taxon>
        <taxon>Teleostei</taxon>
        <taxon>Neoteleostei</taxon>
        <taxon>Acanthomorphata</taxon>
        <taxon>Carangaria</taxon>
        <taxon>Carangaria incertae sedis</taxon>
        <taxon>Centropomidae</taxon>
        <taxon>Lates</taxon>
    </lineage>
</organism>
<comment type="caution">
    <text evidence="1">The sequence shown here is derived from an EMBL/GenBank/DDBJ whole genome shotgun (WGS) entry which is preliminary data.</text>
</comment>
<name>A0AAD3MEF4_LATJO</name>
<proteinExistence type="predicted"/>
<accession>A0AAD3MEF4</accession>